<dbReference type="InterPro" id="IPR036866">
    <property type="entry name" value="RibonucZ/Hydroxyglut_hydro"/>
</dbReference>
<sequence>MDITFLGTGGAWGVPELNCDCLICREMRRQGEKRERTSLLLTNKTTLLIDCGPDARSQLSRNKVDAIDGVLITHEHSDHYIGLDELFAYKRNGPRGSFNPIPVYLTSKSHEVINKRFDYLEDMEVIRIYRIEPDRWFSVGEFEVLPFDTFHGPFAKGSVGFIIKCKDVSGKDVQVVYTSDFSEIPGPPSELFNPDYLVIQAFWLNEPVNNRPNHMSFQRAIDFIELLKPRKETFLVHIGDADMVPGDPANNILKKAEPKNPLRPPSGGDPYPIPLNQAQWQKTVDRVISDRNLPYKVTVAYDDLRIKI</sequence>
<protein>
    <submittedName>
        <fullName evidence="3">MBL fold metallo-hydrolase</fullName>
    </submittedName>
</protein>
<dbReference type="CDD" id="cd16279">
    <property type="entry name" value="metallo-hydrolase-like_MBL-fold"/>
    <property type="match status" value="1"/>
</dbReference>
<accession>A0A8J6MZ58</accession>
<evidence type="ECO:0000313" key="3">
    <source>
        <dbReference type="EMBL" id="MBC8176388.1"/>
    </source>
</evidence>
<name>A0A8J6MZ58_9DELT</name>
<evidence type="ECO:0000259" key="2">
    <source>
        <dbReference type="SMART" id="SM00849"/>
    </source>
</evidence>
<proteinExistence type="predicted"/>
<dbReference type="PANTHER" id="PTHR42663:SF6">
    <property type="entry name" value="HYDROLASE C777.06C-RELATED"/>
    <property type="match status" value="1"/>
</dbReference>
<feature type="region of interest" description="Disordered" evidence="1">
    <location>
        <begin position="249"/>
        <end position="275"/>
    </location>
</feature>
<dbReference type="SUPFAM" id="SSF56281">
    <property type="entry name" value="Metallo-hydrolase/oxidoreductase"/>
    <property type="match status" value="1"/>
</dbReference>
<dbReference type="AlphaFoldDB" id="A0A8J6MZ58"/>
<feature type="domain" description="Metallo-beta-lactamase" evidence="2">
    <location>
        <begin position="35"/>
        <end position="237"/>
    </location>
</feature>
<dbReference type="Proteomes" id="UP000650524">
    <property type="component" value="Unassembled WGS sequence"/>
</dbReference>
<dbReference type="EMBL" id="JACNJD010000131">
    <property type="protein sequence ID" value="MBC8176388.1"/>
    <property type="molecule type" value="Genomic_DNA"/>
</dbReference>
<dbReference type="InterPro" id="IPR001279">
    <property type="entry name" value="Metallo-B-lactamas"/>
</dbReference>
<reference evidence="3 4" key="1">
    <citation type="submission" date="2020-08" db="EMBL/GenBank/DDBJ databases">
        <title>Bridging the membrane lipid divide: bacteria of the FCB group superphylum have the potential to synthesize archaeal ether lipids.</title>
        <authorList>
            <person name="Villanueva L."/>
            <person name="Von Meijenfeldt F.A.B."/>
            <person name="Westbye A.B."/>
            <person name="Yadav S."/>
            <person name="Hopmans E.C."/>
            <person name="Dutilh B.E."/>
            <person name="Sinninghe Damste J.S."/>
        </authorList>
    </citation>
    <scope>NUCLEOTIDE SEQUENCE [LARGE SCALE GENOMIC DNA]</scope>
    <source>
        <strain evidence="3">NIOZ-UU27</strain>
    </source>
</reference>
<dbReference type="SMART" id="SM00849">
    <property type="entry name" value="Lactamase_B"/>
    <property type="match status" value="1"/>
</dbReference>
<evidence type="ECO:0000313" key="4">
    <source>
        <dbReference type="Proteomes" id="UP000650524"/>
    </source>
</evidence>
<dbReference type="PANTHER" id="PTHR42663">
    <property type="entry name" value="HYDROLASE C777.06C-RELATED-RELATED"/>
    <property type="match status" value="1"/>
</dbReference>
<gene>
    <name evidence="3" type="ORF">H8E19_03210</name>
</gene>
<dbReference type="Pfam" id="PF12706">
    <property type="entry name" value="Lactamase_B_2"/>
    <property type="match status" value="1"/>
</dbReference>
<evidence type="ECO:0000256" key="1">
    <source>
        <dbReference type="SAM" id="MobiDB-lite"/>
    </source>
</evidence>
<dbReference type="Gene3D" id="3.60.15.10">
    <property type="entry name" value="Ribonuclease Z/Hydroxyacylglutathione hydrolase-like"/>
    <property type="match status" value="1"/>
</dbReference>
<organism evidence="3 4">
    <name type="scientific">Candidatus Desulfacyla euxinica</name>
    <dbReference type="NCBI Taxonomy" id="2841693"/>
    <lineage>
        <taxon>Bacteria</taxon>
        <taxon>Deltaproteobacteria</taxon>
        <taxon>Candidatus Desulfacyla</taxon>
    </lineage>
</organism>
<comment type="caution">
    <text evidence="3">The sequence shown here is derived from an EMBL/GenBank/DDBJ whole genome shotgun (WGS) entry which is preliminary data.</text>
</comment>